<dbReference type="InterPro" id="IPR050406">
    <property type="entry name" value="FGGY_Carb_Kinase"/>
</dbReference>
<dbReference type="PROSITE" id="PS00445">
    <property type="entry name" value="FGGY_KINASES_2"/>
    <property type="match status" value="1"/>
</dbReference>
<dbReference type="PANTHER" id="PTHR43095:SF2">
    <property type="entry name" value="GLUCONOKINASE"/>
    <property type="match status" value="1"/>
</dbReference>
<reference evidence="7" key="1">
    <citation type="submission" date="2022-01" db="EMBL/GenBank/DDBJ databases">
        <authorList>
            <person name="Criscuolo A."/>
        </authorList>
    </citation>
    <scope>NUCLEOTIDE SEQUENCE</scope>
    <source>
        <strain evidence="7">CIP111893</strain>
    </source>
</reference>
<dbReference type="Gene3D" id="3.30.420.40">
    <property type="match status" value="2"/>
</dbReference>
<dbReference type="PIRSF" id="PIRSF000538">
    <property type="entry name" value="GlpK"/>
    <property type="match status" value="1"/>
</dbReference>
<dbReference type="InterPro" id="IPR018483">
    <property type="entry name" value="Carb_kinase_FGGY_CS"/>
</dbReference>
<gene>
    <name evidence="7" type="primary">xylB_2</name>
    <name evidence="7" type="ORF">PAECIP111893_03585</name>
</gene>
<dbReference type="SUPFAM" id="SSF53067">
    <property type="entry name" value="Actin-like ATPase domain"/>
    <property type="match status" value="2"/>
</dbReference>
<keyword evidence="2 4" id="KW-0808">Transferase</keyword>
<evidence type="ECO:0000313" key="7">
    <source>
        <dbReference type="EMBL" id="CAH1212707.1"/>
    </source>
</evidence>
<name>A0ABN8GMD3_9BACL</name>
<evidence type="ECO:0000313" key="8">
    <source>
        <dbReference type="Proteomes" id="UP000838686"/>
    </source>
</evidence>
<keyword evidence="3 4" id="KW-0418">Kinase</keyword>
<dbReference type="InterPro" id="IPR006002">
    <property type="entry name" value="Gluconate_kinase"/>
</dbReference>
<feature type="domain" description="Carbohydrate kinase FGGY C-terminal" evidence="6">
    <location>
        <begin position="259"/>
        <end position="454"/>
    </location>
</feature>
<evidence type="ECO:0000256" key="2">
    <source>
        <dbReference type="ARBA" id="ARBA00022679"/>
    </source>
</evidence>
<dbReference type="InterPro" id="IPR018485">
    <property type="entry name" value="FGGY_C"/>
</dbReference>
<proteinExistence type="inferred from homology"/>
<evidence type="ECO:0000256" key="3">
    <source>
        <dbReference type="ARBA" id="ARBA00022777"/>
    </source>
</evidence>
<dbReference type="Proteomes" id="UP000838686">
    <property type="component" value="Unassembled WGS sequence"/>
</dbReference>
<evidence type="ECO:0000256" key="4">
    <source>
        <dbReference type="RuleBase" id="RU003733"/>
    </source>
</evidence>
<feature type="domain" description="Carbohydrate kinase FGGY N-terminal" evidence="5">
    <location>
        <begin position="5"/>
        <end position="249"/>
    </location>
</feature>
<protein>
    <submittedName>
        <fullName evidence="7">Xylulose kinase</fullName>
        <ecNumber evidence="7">2.7.1.17</ecNumber>
    </submittedName>
</protein>
<comment type="caution">
    <text evidence="7">The sequence shown here is derived from an EMBL/GenBank/DDBJ whole genome shotgun (WGS) entry which is preliminary data.</text>
</comment>
<dbReference type="GO" id="GO:0004856">
    <property type="term" value="F:D-xylulokinase activity"/>
    <property type="evidence" value="ECO:0007669"/>
    <property type="project" value="UniProtKB-EC"/>
</dbReference>
<dbReference type="Pfam" id="PF00370">
    <property type="entry name" value="FGGY_N"/>
    <property type="match status" value="1"/>
</dbReference>
<dbReference type="InterPro" id="IPR018484">
    <property type="entry name" value="FGGY_N"/>
</dbReference>
<dbReference type="InterPro" id="IPR043129">
    <property type="entry name" value="ATPase_NBD"/>
</dbReference>
<accession>A0ABN8GMD3</accession>
<dbReference type="CDD" id="cd07770">
    <property type="entry name" value="ASKHA_NBD_FGGY_GntK"/>
    <property type="match status" value="1"/>
</dbReference>
<evidence type="ECO:0000259" key="5">
    <source>
        <dbReference type="Pfam" id="PF00370"/>
    </source>
</evidence>
<keyword evidence="8" id="KW-1185">Reference proteome</keyword>
<organism evidence="7 8">
    <name type="scientific">Paenibacillus plantiphilus</name>
    <dbReference type="NCBI Taxonomy" id="2905650"/>
    <lineage>
        <taxon>Bacteria</taxon>
        <taxon>Bacillati</taxon>
        <taxon>Bacillota</taxon>
        <taxon>Bacilli</taxon>
        <taxon>Bacillales</taxon>
        <taxon>Paenibacillaceae</taxon>
        <taxon>Paenibacillus</taxon>
    </lineage>
</organism>
<dbReference type="InterPro" id="IPR000577">
    <property type="entry name" value="Carb_kinase_FGGY"/>
</dbReference>
<comment type="similarity">
    <text evidence="1 4">Belongs to the FGGY kinase family.</text>
</comment>
<sequence>MGTKYVMGVDIGTTSTKSVLFAVDGSIIATHGIEYPIYSPTPDTAEQDPEEILDAVIGTVETVMRTSGITPDDIICVSFSSAGHSVIAVDKEGQPITKCIIWADNRSAAWAEKIKHEMNGHEIYMRTGLPIHPMSPLSKLTWLRHEHPEIFERSYKFISIKEYVFFKLFHTYVIDHSVASGTGLFHLESLAWDAGALEVAGVTKEQLSELVPATHRLSGMDQFYADRMKLKPSTPVVIGAIDGVLSNLGLNAIEPGVVAVTIGTSGAIRTVVDRPVTDPKGRTFCYALTENYWVIGGAVNNGGMIFRWVRNQIGALEIETAKQLGTDAYEMLTDMASTVKPGSDGLLFHPYLTGERAPLWDANARGSFFGLGLHHKREHMIRAALEGVIFNLYTVFLALEELIGLPSKIQATGGFARSPLWRQIMADIFDQEVFVPESAESSCLGAAILGLYSMGEIDSLQEVSKMVGGSHHHVPVKENVEVYRELVPIYVRVSRLLTEEYASIADFQRRRV</sequence>
<dbReference type="Pfam" id="PF02782">
    <property type="entry name" value="FGGY_C"/>
    <property type="match status" value="1"/>
</dbReference>
<dbReference type="NCBIfam" id="TIGR01314">
    <property type="entry name" value="gntK_FGGY"/>
    <property type="match status" value="1"/>
</dbReference>
<dbReference type="PANTHER" id="PTHR43095">
    <property type="entry name" value="SUGAR KINASE"/>
    <property type="match status" value="1"/>
</dbReference>
<evidence type="ECO:0000259" key="6">
    <source>
        <dbReference type="Pfam" id="PF02782"/>
    </source>
</evidence>
<dbReference type="EMBL" id="CAKMMF010000020">
    <property type="protein sequence ID" value="CAH1212707.1"/>
    <property type="molecule type" value="Genomic_DNA"/>
</dbReference>
<evidence type="ECO:0000256" key="1">
    <source>
        <dbReference type="ARBA" id="ARBA00009156"/>
    </source>
</evidence>
<dbReference type="EC" id="2.7.1.17" evidence="7"/>